<keyword evidence="2" id="KW-1185">Reference proteome</keyword>
<proteinExistence type="predicted"/>
<organism evidence="1 2">
    <name type="scientific">Gordonia tangerina</name>
    <dbReference type="NCBI Taxonomy" id="2911060"/>
    <lineage>
        <taxon>Bacteria</taxon>
        <taxon>Bacillati</taxon>
        <taxon>Actinomycetota</taxon>
        <taxon>Actinomycetes</taxon>
        <taxon>Mycobacteriales</taxon>
        <taxon>Gordoniaceae</taxon>
        <taxon>Gordonia</taxon>
    </lineage>
</organism>
<dbReference type="SUPFAM" id="SSF159245">
    <property type="entry name" value="AttH-like"/>
    <property type="match status" value="1"/>
</dbReference>
<protein>
    <submittedName>
        <fullName evidence="1">Uncharacterized protein</fullName>
    </submittedName>
</protein>
<dbReference type="EMBL" id="JAKGCU010000001">
    <property type="protein sequence ID" value="MCF3937382.1"/>
    <property type="molecule type" value="Genomic_DNA"/>
</dbReference>
<accession>A0ABS9DE65</accession>
<reference evidence="1" key="1">
    <citation type="submission" date="2022-01" db="EMBL/GenBank/DDBJ databases">
        <title>Gordonia xiamenensis sp. nov., isolated from surface seawater in Xiamen.</title>
        <authorList>
            <person name="He Y.F."/>
        </authorList>
    </citation>
    <scope>NUCLEOTIDE SEQUENCE</scope>
    <source>
        <strain evidence="1">GW1C4-4</strain>
    </source>
</reference>
<dbReference type="Proteomes" id="UP001108089">
    <property type="component" value="Unassembled WGS sequence"/>
</dbReference>
<evidence type="ECO:0000313" key="1">
    <source>
        <dbReference type="EMBL" id="MCF3937382.1"/>
    </source>
</evidence>
<evidence type="ECO:0000313" key="2">
    <source>
        <dbReference type="Proteomes" id="UP001108089"/>
    </source>
</evidence>
<name>A0ABS9DE65_9ACTN</name>
<sequence>MSVKLSPLDEYPIHQTPTPVSWPATSDRNFYDRSYFNVLDRGGRFMALTGIGYYPRLGVKDAYFVVRHGDTQTAVHLSDAIDDDRLNQHVNGYRLDVIEPLQQIHLTMDETEGIAADLTWRGEFSAALERPHDMLTDRRVTLQACRFAQLGSWEGWIDVDGERLIVEHDASVASRDRSWGIRPVGEAEPGGRPDTSFRGMWWLYLPLAFDDYQLFLILQEDPDGHRSLYDCTRRWRDGRVEQLDGVRVSVHYTSGTRIPYGAHVEFQNRDGDRFQLDIESKLFAPIAFGAGYGGDATWAHGTWKGESFVERVGFDLTDPEVMAKAPFSLIDHVAEAVCTEPDGRKCHGAGLFEHGVLGPHHPSGFTDWTDGAK</sequence>
<comment type="caution">
    <text evidence="1">The sequence shown here is derived from an EMBL/GenBank/DDBJ whole genome shotgun (WGS) entry which is preliminary data.</text>
</comment>
<gene>
    <name evidence="1" type="ORF">L1892_03170</name>
</gene>